<name>A0A0A0J3L9_9MICO</name>
<dbReference type="AlphaFoldDB" id="A0A0A0J3L9"/>
<protein>
    <submittedName>
        <fullName evidence="2">Uncharacterized protein</fullName>
    </submittedName>
</protein>
<organism evidence="2 3">
    <name type="scientific">Knoellia sinensis KCTC 19936</name>
    <dbReference type="NCBI Taxonomy" id="1385520"/>
    <lineage>
        <taxon>Bacteria</taxon>
        <taxon>Bacillati</taxon>
        <taxon>Actinomycetota</taxon>
        <taxon>Actinomycetes</taxon>
        <taxon>Micrococcales</taxon>
        <taxon>Intrasporangiaceae</taxon>
        <taxon>Knoellia</taxon>
    </lineage>
</organism>
<evidence type="ECO:0000313" key="3">
    <source>
        <dbReference type="Proteomes" id="UP000030002"/>
    </source>
</evidence>
<sequence length="164" mass="17697">MSVEQWSALGAGLSAVAAGAAAWVAWASFRLQRSMHQESGRMLVVSGHTISVQSGADSSPVEAAISIELRNPGRMDAKVQNVVLSFQVPEAKNLYPLFKPGFDVPAGGRGGVTTPFYDCRPNLVECRVKVELGDGQTLTQTLQAYEPSEQSERWPIVEYTEAIS</sequence>
<keyword evidence="1" id="KW-0472">Membrane</keyword>
<keyword evidence="3" id="KW-1185">Reference proteome</keyword>
<gene>
    <name evidence="2" type="ORF">N802_04190</name>
</gene>
<evidence type="ECO:0000313" key="2">
    <source>
        <dbReference type="EMBL" id="KGN31294.1"/>
    </source>
</evidence>
<evidence type="ECO:0000256" key="1">
    <source>
        <dbReference type="SAM" id="Phobius"/>
    </source>
</evidence>
<dbReference type="EMBL" id="AVPJ01000012">
    <property type="protein sequence ID" value="KGN31294.1"/>
    <property type="molecule type" value="Genomic_DNA"/>
</dbReference>
<reference evidence="2 3" key="1">
    <citation type="submission" date="2013-08" db="EMBL/GenBank/DDBJ databases">
        <title>The genome sequence of Knoellia sinensis.</title>
        <authorList>
            <person name="Zhu W."/>
            <person name="Wang G."/>
        </authorList>
    </citation>
    <scope>NUCLEOTIDE SEQUENCE [LARGE SCALE GENOMIC DNA]</scope>
    <source>
        <strain evidence="2 3">KCTC 19936</strain>
    </source>
</reference>
<comment type="caution">
    <text evidence="2">The sequence shown here is derived from an EMBL/GenBank/DDBJ whole genome shotgun (WGS) entry which is preliminary data.</text>
</comment>
<keyword evidence="1" id="KW-0812">Transmembrane</keyword>
<proteinExistence type="predicted"/>
<dbReference type="Proteomes" id="UP000030002">
    <property type="component" value="Unassembled WGS sequence"/>
</dbReference>
<keyword evidence="1" id="KW-1133">Transmembrane helix</keyword>
<accession>A0A0A0J3L9</accession>
<feature type="transmembrane region" description="Helical" evidence="1">
    <location>
        <begin position="6"/>
        <end position="29"/>
    </location>
</feature>